<evidence type="ECO:0000256" key="1">
    <source>
        <dbReference type="ARBA" id="ARBA00009437"/>
    </source>
</evidence>
<dbReference type="OrthoDB" id="9803735at2"/>
<dbReference type="SUPFAM" id="SSF46785">
    <property type="entry name" value="Winged helix' DNA-binding domain"/>
    <property type="match status" value="1"/>
</dbReference>
<keyword evidence="5" id="KW-0804">Transcription</keyword>
<evidence type="ECO:0000313" key="7">
    <source>
        <dbReference type="EMBL" id="TCZ73735.1"/>
    </source>
</evidence>
<dbReference type="Gene3D" id="1.10.10.10">
    <property type="entry name" value="Winged helix-like DNA-binding domain superfamily/Winged helix DNA-binding domain"/>
    <property type="match status" value="1"/>
</dbReference>
<evidence type="ECO:0000259" key="6">
    <source>
        <dbReference type="PROSITE" id="PS50931"/>
    </source>
</evidence>
<accession>A0A4R4E7N2</accession>
<dbReference type="InterPro" id="IPR000847">
    <property type="entry name" value="LysR_HTH_N"/>
</dbReference>
<comment type="similarity">
    <text evidence="1">Belongs to the LysR transcriptional regulatory family.</text>
</comment>
<dbReference type="FunFam" id="1.10.10.10:FF:000001">
    <property type="entry name" value="LysR family transcriptional regulator"/>
    <property type="match status" value="1"/>
</dbReference>
<gene>
    <name evidence="7" type="ORF">E0486_05480</name>
</gene>
<dbReference type="GO" id="GO:0032993">
    <property type="term" value="C:protein-DNA complex"/>
    <property type="evidence" value="ECO:0007669"/>
    <property type="project" value="TreeGrafter"/>
</dbReference>
<dbReference type="RefSeq" id="WP_131851140.1">
    <property type="nucleotide sequence ID" value="NZ_SKFH01000005.1"/>
</dbReference>
<evidence type="ECO:0000256" key="4">
    <source>
        <dbReference type="ARBA" id="ARBA00023159"/>
    </source>
</evidence>
<evidence type="ECO:0000313" key="8">
    <source>
        <dbReference type="Proteomes" id="UP000295164"/>
    </source>
</evidence>
<dbReference type="PANTHER" id="PTHR30346:SF26">
    <property type="entry name" value="HYDROGEN PEROXIDE-INDUCIBLE GENES ACTIVATOR"/>
    <property type="match status" value="1"/>
</dbReference>
<dbReference type="Gene3D" id="3.40.190.10">
    <property type="entry name" value="Periplasmic binding protein-like II"/>
    <property type="match status" value="2"/>
</dbReference>
<dbReference type="PANTHER" id="PTHR30346">
    <property type="entry name" value="TRANSCRIPTIONAL DUAL REGULATOR HCAR-RELATED"/>
    <property type="match status" value="1"/>
</dbReference>
<proteinExistence type="inferred from homology"/>
<dbReference type="SUPFAM" id="SSF53850">
    <property type="entry name" value="Periplasmic binding protein-like II"/>
    <property type="match status" value="1"/>
</dbReference>
<keyword evidence="3" id="KW-0238">DNA-binding</keyword>
<evidence type="ECO:0000256" key="2">
    <source>
        <dbReference type="ARBA" id="ARBA00023015"/>
    </source>
</evidence>
<keyword evidence="4" id="KW-0010">Activator</keyword>
<dbReference type="Pfam" id="PF00126">
    <property type="entry name" value="HTH_1"/>
    <property type="match status" value="1"/>
</dbReference>
<dbReference type="GO" id="GO:0003700">
    <property type="term" value="F:DNA-binding transcription factor activity"/>
    <property type="evidence" value="ECO:0007669"/>
    <property type="project" value="InterPro"/>
</dbReference>
<dbReference type="PRINTS" id="PR00039">
    <property type="entry name" value="HTHLYSR"/>
</dbReference>
<dbReference type="CDD" id="cd08411">
    <property type="entry name" value="PBP2_OxyR"/>
    <property type="match status" value="1"/>
</dbReference>
<dbReference type="GO" id="GO:0003677">
    <property type="term" value="F:DNA binding"/>
    <property type="evidence" value="ECO:0007669"/>
    <property type="project" value="UniProtKB-KW"/>
</dbReference>
<organism evidence="7 8">
    <name type="scientific">Flaviaesturariibacter aridisoli</name>
    <dbReference type="NCBI Taxonomy" id="2545761"/>
    <lineage>
        <taxon>Bacteria</taxon>
        <taxon>Pseudomonadati</taxon>
        <taxon>Bacteroidota</taxon>
        <taxon>Chitinophagia</taxon>
        <taxon>Chitinophagales</taxon>
        <taxon>Chitinophagaceae</taxon>
        <taxon>Flaviaestuariibacter</taxon>
    </lineage>
</organism>
<dbReference type="InterPro" id="IPR005119">
    <property type="entry name" value="LysR_subst-bd"/>
</dbReference>
<comment type="caution">
    <text evidence="7">The sequence shown here is derived from an EMBL/GenBank/DDBJ whole genome shotgun (WGS) entry which is preliminary data.</text>
</comment>
<dbReference type="EMBL" id="SKFH01000005">
    <property type="protein sequence ID" value="TCZ73735.1"/>
    <property type="molecule type" value="Genomic_DNA"/>
</dbReference>
<keyword evidence="2" id="KW-0805">Transcription regulation</keyword>
<dbReference type="InterPro" id="IPR036388">
    <property type="entry name" value="WH-like_DNA-bd_sf"/>
</dbReference>
<dbReference type="Proteomes" id="UP000295164">
    <property type="component" value="Unassembled WGS sequence"/>
</dbReference>
<dbReference type="Pfam" id="PF03466">
    <property type="entry name" value="LysR_substrate"/>
    <property type="match status" value="1"/>
</dbReference>
<dbReference type="InterPro" id="IPR036390">
    <property type="entry name" value="WH_DNA-bd_sf"/>
</dbReference>
<reference evidence="7 8" key="1">
    <citation type="submission" date="2019-03" db="EMBL/GenBank/DDBJ databases">
        <authorList>
            <person name="Kim M.K.M."/>
        </authorList>
    </citation>
    <scope>NUCLEOTIDE SEQUENCE [LARGE SCALE GENOMIC DNA]</scope>
    <source>
        <strain evidence="7 8">17J68-15</strain>
    </source>
</reference>
<evidence type="ECO:0000256" key="3">
    <source>
        <dbReference type="ARBA" id="ARBA00023125"/>
    </source>
</evidence>
<keyword evidence="8" id="KW-1185">Reference proteome</keyword>
<evidence type="ECO:0000256" key="5">
    <source>
        <dbReference type="ARBA" id="ARBA00023163"/>
    </source>
</evidence>
<dbReference type="PROSITE" id="PS50931">
    <property type="entry name" value="HTH_LYSR"/>
    <property type="match status" value="1"/>
</dbReference>
<feature type="domain" description="HTH lysR-type" evidence="6">
    <location>
        <begin position="1"/>
        <end position="58"/>
    </location>
</feature>
<sequence length="309" mass="34817">MTLQQLEYIVALDTHRHFVTAARHCFVTQATLSMMIRKLEDELGVRLFDRSRQPVAPTPIGVALVAQARLVLQEARRLTELVSEEQGTVSGELRLGVIPTLAPYLLPRFLPALMSEYPALQVRVTEANTGELIERLEAHTLDAALLATPLERPTLTELPLFYERFYVYAAPEEKLPRKGPIHPDDIDPDRLWLLSEGHCLRTQVLQLCGGQTGPRRLAFETGSLEMLLRLIDTQGGLTIVPELAIDNLSARQQKNVRPFRNPAPVREISLVTSPHYARRKVVEILSATVRAHLPESLRERFKKQVLAPL</sequence>
<dbReference type="AlphaFoldDB" id="A0A4R4E7N2"/>
<name>A0A4R4E7N2_9BACT</name>
<protein>
    <submittedName>
        <fullName evidence="7">Hydrogen peroxide-inducible genes activator</fullName>
    </submittedName>
</protein>